<dbReference type="WBParaSite" id="nRc.2.0.1.t47349-RA">
    <property type="protein sequence ID" value="nRc.2.0.1.t47349-RA"/>
    <property type="gene ID" value="nRc.2.0.1.g47349"/>
</dbReference>
<name>A0A915L8I3_ROMCU</name>
<sequence length="106" mass="12466">MINDPKIEPIPAPEKEKLAKNVAAKKRVLENEEKYFDCILRRKLFAKKNFDHFPHLWKFAEKNSGLIIQLFKSCLYITHHRSSNRTIDPSLIYGQNEAQKQERGDV</sequence>
<reference evidence="2" key="1">
    <citation type="submission" date="2022-11" db="UniProtKB">
        <authorList>
            <consortium name="WormBaseParasite"/>
        </authorList>
    </citation>
    <scope>IDENTIFICATION</scope>
</reference>
<proteinExistence type="predicted"/>
<dbReference type="Proteomes" id="UP000887565">
    <property type="component" value="Unplaced"/>
</dbReference>
<evidence type="ECO:0000313" key="1">
    <source>
        <dbReference type="Proteomes" id="UP000887565"/>
    </source>
</evidence>
<organism evidence="1 2">
    <name type="scientific">Romanomermis culicivorax</name>
    <name type="common">Nematode worm</name>
    <dbReference type="NCBI Taxonomy" id="13658"/>
    <lineage>
        <taxon>Eukaryota</taxon>
        <taxon>Metazoa</taxon>
        <taxon>Ecdysozoa</taxon>
        <taxon>Nematoda</taxon>
        <taxon>Enoplea</taxon>
        <taxon>Dorylaimia</taxon>
        <taxon>Mermithida</taxon>
        <taxon>Mermithoidea</taxon>
        <taxon>Mermithidae</taxon>
        <taxon>Romanomermis</taxon>
    </lineage>
</organism>
<dbReference type="AlphaFoldDB" id="A0A915L8I3"/>
<protein>
    <submittedName>
        <fullName evidence="2">Uncharacterized protein</fullName>
    </submittedName>
</protein>
<keyword evidence="1" id="KW-1185">Reference proteome</keyword>
<accession>A0A915L8I3</accession>
<evidence type="ECO:0000313" key="2">
    <source>
        <dbReference type="WBParaSite" id="nRc.2.0.1.t47349-RA"/>
    </source>
</evidence>